<evidence type="ECO:0008006" key="3">
    <source>
        <dbReference type="Google" id="ProtNLM"/>
    </source>
</evidence>
<reference evidence="2" key="1">
    <citation type="submission" date="2019-02" db="EMBL/GenBank/DDBJ databases">
        <title>Draft genome sequence of Sphaerospermopsis reniformis NIES-1949.</title>
        <authorList>
            <person name="Yamaguchi H."/>
            <person name="Suzuki S."/>
            <person name="Kawachi M."/>
        </authorList>
    </citation>
    <scope>NUCLEOTIDE SEQUENCE [LARGE SCALE GENOMIC DNA]</scope>
    <source>
        <strain evidence="2">NIES-1949</strain>
    </source>
</reference>
<evidence type="ECO:0000313" key="1">
    <source>
        <dbReference type="EMBL" id="GCL39427.1"/>
    </source>
</evidence>
<dbReference type="NCBIfam" id="TIGR04062">
    <property type="entry name" value="dnd_assoc_4"/>
    <property type="match status" value="1"/>
</dbReference>
<organism evidence="1 2">
    <name type="scientific">Sphaerospermopsis reniformis</name>
    <dbReference type="NCBI Taxonomy" id="531300"/>
    <lineage>
        <taxon>Bacteria</taxon>
        <taxon>Bacillati</taxon>
        <taxon>Cyanobacteriota</taxon>
        <taxon>Cyanophyceae</taxon>
        <taxon>Nostocales</taxon>
        <taxon>Aphanizomenonaceae</taxon>
        <taxon>Sphaerospermopsis</taxon>
    </lineage>
</organism>
<dbReference type="InterPro" id="IPR023983">
    <property type="entry name" value="DNA_S_mod_dnd_assoc_4"/>
</dbReference>
<comment type="caution">
    <text evidence="1">The sequence shown here is derived from an EMBL/GenBank/DDBJ whole genome shotgun (WGS) entry which is preliminary data.</text>
</comment>
<accession>A0A480A3H8</accession>
<gene>
    <name evidence="1" type="ORF">SR1949_45530</name>
</gene>
<proteinExistence type="predicted"/>
<dbReference type="RefSeq" id="WP_137669006.1">
    <property type="nucleotide sequence ID" value="NZ_BJCE01000253.1"/>
</dbReference>
<dbReference type="EMBL" id="BJCE01000253">
    <property type="protein sequence ID" value="GCL39427.1"/>
    <property type="molecule type" value="Genomic_DNA"/>
</dbReference>
<keyword evidence="2" id="KW-1185">Reference proteome</keyword>
<evidence type="ECO:0000313" key="2">
    <source>
        <dbReference type="Proteomes" id="UP000300142"/>
    </source>
</evidence>
<dbReference type="AlphaFoldDB" id="A0A480A3H8"/>
<protein>
    <recommendedName>
        <fullName evidence="3">Dnd system-associated protein 4</fullName>
    </recommendedName>
</protein>
<dbReference type="Proteomes" id="UP000300142">
    <property type="component" value="Unassembled WGS sequence"/>
</dbReference>
<sequence length="157" mass="17835">MAESGRIRVAKDKADLVKSLISSDGGNGPFQTFADVIVFTAALGVKYKKRVPFEEVSKREPVPIRLETFISMGYDVVIKLLGIVETENIQILSPNDEEFEKQRNEIFEEYANGGLEVLQDELRGSIDYSERILLFLICDKEKKNEERGELYLSDLIN</sequence>
<name>A0A480A3H8_9CYAN</name>